<dbReference type="GO" id="GO:0007173">
    <property type="term" value="P:epidermal growth factor receptor signaling pathway"/>
    <property type="evidence" value="ECO:0007669"/>
    <property type="project" value="UniProtKB-ARBA"/>
</dbReference>
<evidence type="ECO:0000256" key="10">
    <source>
        <dbReference type="ARBA" id="ARBA00023136"/>
    </source>
</evidence>
<evidence type="ECO:0000256" key="6">
    <source>
        <dbReference type="ARBA" id="ARBA00022692"/>
    </source>
</evidence>
<reference evidence="21" key="1">
    <citation type="submission" date="2025-08" db="UniProtKB">
        <authorList>
            <consortium name="RefSeq"/>
        </authorList>
    </citation>
    <scope>IDENTIFICATION</scope>
    <source>
        <tissue evidence="21">Whole blood</tissue>
    </source>
</reference>
<keyword evidence="5 17" id="KW-0245">EGF-like domain</keyword>
<evidence type="ECO:0000256" key="12">
    <source>
        <dbReference type="ARBA" id="ARBA00023180"/>
    </source>
</evidence>
<dbReference type="PRINTS" id="PR00009">
    <property type="entry name" value="EGFTGF"/>
</dbReference>
<keyword evidence="20" id="KW-1185">Reference proteome</keyword>
<evidence type="ECO:0000256" key="8">
    <source>
        <dbReference type="ARBA" id="ARBA00022989"/>
    </source>
</evidence>
<evidence type="ECO:0000256" key="15">
    <source>
        <dbReference type="ARBA" id="ARBA00061748"/>
    </source>
</evidence>
<name>A0A8M1FD32_URSMA</name>
<evidence type="ECO:0000313" key="21">
    <source>
        <dbReference type="RefSeq" id="XP_040481261.1"/>
    </source>
</evidence>
<dbReference type="FunFam" id="2.10.25.10:FF:000342">
    <property type="entry name" value="Betacellulin preproprotein"/>
    <property type="match status" value="1"/>
</dbReference>
<keyword evidence="7" id="KW-0732">Signal</keyword>
<dbReference type="GO" id="GO:0008083">
    <property type="term" value="F:growth factor activity"/>
    <property type="evidence" value="ECO:0007669"/>
    <property type="project" value="UniProtKB-KW"/>
</dbReference>
<dbReference type="CTD" id="685"/>
<evidence type="ECO:0000256" key="16">
    <source>
        <dbReference type="ARBA" id="ARBA00067155"/>
    </source>
</evidence>
<comment type="subunit">
    <text evidence="15">Monomer. Interacts with EGFR and ERBB4.</text>
</comment>
<evidence type="ECO:0000256" key="18">
    <source>
        <dbReference type="SAM" id="Phobius"/>
    </source>
</evidence>
<protein>
    <recommendedName>
        <fullName evidence="16">Probetacellulin</fullName>
    </recommendedName>
</protein>
<dbReference type="GO" id="GO:0005615">
    <property type="term" value="C:extracellular space"/>
    <property type="evidence" value="ECO:0007669"/>
    <property type="project" value="TreeGrafter"/>
</dbReference>
<dbReference type="GO" id="GO:0005154">
    <property type="term" value="F:epidermal growth factor receptor binding"/>
    <property type="evidence" value="ECO:0007669"/>
    <property type="project" value="TreeGrafter"/>
</dbReference>
<feature type="transmembrane region" description="Helical" evidence="18">
    <location>
        <begin position="178"/>
        <end position="204"/>
    </location>
</feature>
<dbReference type="KEGG" id="umr:103665394"/>
<comment type="caution">
    <text evidence="17">Lacks conserved residue(s) required for the propagation of feature annotation.</text>
</comment>
<dbReference type="GeneID" id="103665394"/>
<evidence type="ECO:0000256" key="14">
    <source>
        <dbReference type="ARBA" id="ARBA00059223"/>
    </source>
</evidence>
<dbReference type="RefSeq" id="XP_040481261.1">
    <property type="nucleotide sequence ID" value="XM_040625327.1"/>
</dbReference>
<evidence type="ECO:0000256" key="11">
    <source>
        <dbReference type="ARBA" id="ARBA00023157"/>
    </source>
</evidence>
<evidence type="ECO:0000256" key="13">
    <source>
        <dbReference type="ARBA" id="ARBA00023246"/>
    </source>
</evidence>
<dbReference type="GO" id="GO:0030297">
    <property type="term" value="F:transmembrane receptor protein tyrosine kinase activator activity"/>
    <property type="evidence" value="ECO:0007669"/>
    <property type="project" value="UniProtKB-ARBA"/>
</dbReference>
<dbReference type="SUPFAM" id="SSF57196">
    <property type="entry name" value="EGF/Laminin"/>
    <property type="match status" value="1"/>
</dbReference>
<keyword evidence="8 18" id="KW-1133">Transmembrane helix</keyword>
<comment type="subcellular location">
    <subcellularLocation>
        <location evidence="2">Cell membrane</location>
        <topology evidence="2">Single-pass type I membrane protein</topology>
    </subcellularLocation>
    <subcellularLocation>
        <location evidence="1">Secreted</location>
        <location evidence="1">Extracellular space</location>
    </subcellularLocation>
</comment>
<evidence type="ECO:0000313" key="20">
    <source>
        <dbReference type="Proteomes" id="UP000261680"/>
    </source>
</evidence>
<dbReference type="PROSITE" id="PS00022">
    <property type="entry name" value="EGF_1"/>
    <property type="match status" value="1"/>
</dbReference>
<evidence type="ECO:0000256" key="3">
    <source>
        <dbReference type="ARBA" id="ARBA00022475"/>
    </source>
</evidence>
<feature type="domain" description="EGF-like" evidence="19">
    <location>
        <begin position="124"/>
        <end position="164"/>
    </location>
</feature>
<feature type="disulfide bond" evidence="17">
    <location>
        <begin position="154"/>
        <end position="163"/>
    </location>
</feature>
<keyword evidence="10 18" id="KW-0472">Membrane</keyword>
<gene>
    <name evidence="21" type="primary">BTC</name>
</gene>
<evidence type="ECO:0000256" key="5">
    <source>
        <dbReference type="ARBA" id="ARBA00022536"/>
    </source>
</evidence>
<evidence type="ECO:0000256" key="7">
    <source>
        <dbReference type="ARBA" id="ARBA00022729"/>
    </source>
</evidence>
<keyword evidence="6 18" id="KW-0812">Transmembrane</keyword>
<evidence type="ECO:0000259" key="19">
    <source>
        <dbReference type="PROSITE" id="PS50026"/>
    </source>
</evidence>
<dbReference type="GO" id="GO:0045840">
    <property type="term" value="P:positive regulation of mitotic nuclear division"/>
    <property type="evidence" value="ECO:0007669"/>
    <property type="project" value="TreeGrafter"/>
</dbReference>
<dbReference type="Gene3D" id="2.10.25.10">
    <property type="entry name" value="Laminin"/>
    <property type="match status" value="1"/>
</dbReference>
<evidence type="ECO:0000256" key="1">
    <source>
        <dbReference type="ARBA" id="ARBA00004239"/>
    </source>
</evidence>
<dbReference type="PROSITE" id="PS50026">
    <property type="entry name" value="EGF_3"/>
    <property type="match status" value="1"/>
</dbReference>
<evidence type="ECO:0000256" key="17">
    <source>
        <dbReference type="PROSITE-ProRule" id="PRU00076"/>
    </source>
</evidence>
<proteinExistence type="predicted"/>
<keyword evidence="4" id="KW-0964">Secreted</keyword>
<dbReference type="AlphaFoldDB" id="A0A8M1FD32"/>
<dbReference type="PANTHER" id="PTHR10740">
    <property type="entry name" value="TRANSFORMING GROWTH FACTOR ALPHA"/>
    <property type="match status" value="1"/>
</dbReference>
<dbReference type="GO" id="GO:0051781">
    <property type="term" value="P:positive regulation of cell division"/>
    <property type="evidence" value="ECO:0007669"/>
    <property type="project" value="UniProtKB-KW"/>
</dbReference>
<dbReference type="PANTHER" id="PTHR10740:SF3">
    <property type="entry name" value="PROBETACELLULIN"/>
    <property type="match status" value="1"/>
</dbReference>
<dbReference type="PROSITE" id="PS01186">
    <property type="entry name" value="EGF_2"/>
    <property type="match status" value="1"/>
</dbReference>
<keyword evidence="13" id="KW-0497">Mitogen</keyword>
<organism evidence="20 21">
    <name type="scientific">Ursus maritimus</name>
    <name type="common">Polar bear</name>
    <name type="synonym">Thalarctos maritimus</name>
    <dbReference type="NCBI Taxonomy" id="29073"/>
    <lineage>
        <taxon>Eukaryota</taxon>
        <taxon>Metazoa</taxon>
        <taxon>Chordata</taxon>
        <taxon>Craniata</taxon>
        <taxon>Vertebrata</taxon>
        <taxon>Euteleostomi</taxon>
        <taxon>Mammalia</taxon>
        <taxon>Eutheria</taxon>
        <taxon>Laurasiatheria</taxon>
        <taxon>Carnivora</taxon>
        <taxon>Caniformia</taxon>
        <taxon>Ursidae</taxon>
        <taxon>Ursus</taxon>
    </lineage>
</organism>
<dbReference type="InterPro" id="IPR000742">
    <property type="entry name" value="EGF"/>
</dbReference>
<evidence type="ECO:0000256" key="4">
    <source>
        <dbReference type="ARBA" id="ARBA00022525"/>
    </source>
</evidence>
<keyword evidence="9" id="KW-0339">Growth factor</keyword>
<accession>A0A8M1FD32</accession>
<dbReference type="GO" id="GO:0008284">
    <property type="term" value="P:positive regulation of cell population proliferation"/>
    <property type="evidence" value="ECO:0007669"/>
    <property type="project" value="TreeGrafter"/>
</dbReference>
<evidence type="ECO:0000256" key="9">
    <source>
        <dbReference type="ARBA" id="ARBA00023030"/>
    </source>
</evidence>
<dbReference type="OrthoDB" id="6233064at2759"/>
<keyword evidence="12" id="KW-0325">Glycoprotein</keyword>
<keyword evidence="3" id="KW-1003">Cell membrane</keyword>
<dbReference type="GO" id="GO:0005886">
    <property type="term" value="C:plasma membrane"/>
    <property type="evidence" value="ECO:0007669"/>
    <property type="project" value="UniProtKB-SubCell"/>
</dbReference>
<keyword evidence="11 17" id="KW-1015">Disulfide bond</keyword>
<dbReference type="Proteomes" id="UP000261680">
    <property type="component" value="Unplaced"/>
</dbReference>
<evidence type="ECO:0000256" key="2">
    <source>
        <dbReference type="ARBA" id="ARBA00004251"/>
    </source>
</evidence>
<comment type="function">
    <text evidence="14">Growth factor that binds to EGFR, ERBB4 and other EGF receptor family members. Potent mitogen for retinal pigment epithelial cells and vascular smooth muscle cells.</text>
</comment>
<sequence length="237" mass="25947">MARIMRVLMMADQENGSSGWIWFTAPACDYNLKFVGGQNNACYPSALSLVLGLPDRASSLGVLSRALPSGILSPADASTWSLAILHGVVADGNSTRSPGKDGLLCGDPGENCAATTTPSKRRGHFSRCPKQYKHYCIKGRCRFVVAEQTPSCVCDEGYTGARCERVDLFYLRGDRGQILVICLIAVMVIFIILVVGVCTCCHPLRKRRKRRKKEEEMETLGKDISPINEDIQETSIA</sequence>